<proteinExistence type="predicted"/>
<evidence type="ECO:0000313" key="3">
    <source>
        <dbReference type="Proteomes" id="UP001596201"/>
    </source>
</evidence>
<protein>
    <submittedName>
        <fullName evidence="2">CbaC protein</fullName>
    </submittedName>
</protein>
<keyword evidence="1" id="KW-0472">Membrane</keyword>
<accession>A0ABD5RFP5</accession>
<dbReference type="Proteomes" id="UP001596201">
    <property type="component" value="Unassembled WGS sequence"/>
</dbReference>
<dbReference type="AlphaFoldDB" id="A0ABD5RFP5"/>
<feature type="transmembrane region" description="Helical" evidence="1">
    <location>
        <begin position="36"/>
        <end position="56"/>
    </location>
</feature>
<dbReference type="EMBL" id="JBHSKX010000004">
    <property type="protein sequence ID" value="MFC5368829.1"/>
    <property type="molecule type" value="Genomic_DNA"/>
</dbReference>
<reference evidence="2 3" key="1">
    <citation type="journal article" date="2019" name="Int. J. Syst. Evol. Microbiol.">
        <title>The Global Catalogue of Microorganisms (GCM) 10K type strain sequencing project: providing services to taxonomists for standard genome sequencing and annotation.</title>
        <authorList>
            <consortium name="The Broad Institute Genomics Platform"/>
            <consortium name="The Broad Institute Genome Sequencing Center for Infectious Disease"/>
            <person name="Wu L."/>
            <person name="Ma J."/>
        </authorList>
    </citation>
    <scope>NUCLEOTIDE SEQUENCE [LARGE SCALE GENOMIC DNA]</scope>
    <source>
        <strain evidence="2 3">CGMCC 1.12237</strain>
    </source>
</reference>
<dbReference type="RefSeq" id="WP_227231397.1">
    <property type="nucleotide sequence ID" value="NZ_JAJCVJ010000003.1"/>
</dbReference>
<keyword evidence="1" id="KW-0812">Transmembrane</keyword>
<evidence type="ECO:0000313" key="2">
    <source>
        <dbReference type="EMBL" id="MFC5368829.1"/>
    </source>
</evidence>
<sequence>MRELSRGGLLIVVAFSIPLFVELRTVAGFVGVDLPLTAVAVLAVLFYAGLLLAYYLSKPVEGTAA</sequence>
<keyword evidence="1" id="KW-1133">Transmembrane helix</keyword>
<gene>
    <name evidence="2" type="ORF">ACFPJ5_18040</name>
</gene>
<comment type="caution">
    <text evidence="2">The sequence shown here is derived from an EMBL/GenBank/DDBJ whole genome shotgun (WGS) entry which is preliminary data.</text>
</comment>
<organism evidence="2 3">
    <name type="scientific">Salinirubrum litoreum</name>
    <dbReference type="NCBI Taxonomy" id="1126234"/>
    <lineage>
        <taxon>Archaea</taxon>
        <taxon>Methanobacteriati</taxon>
        <taxon>Methanobacteriota</taxon>
        <taxon>Stenosarchaea group</taxon>
        <taxon>Halobacteria</taxon>
        <taxon>Halobacteriales</taxon>
        <taxon>Haloferacaceae</taxon>
        <taxon>Salinirubrum</taxon>
    </lineage>
</organism>
<feature type="transmembrane region" description="Helical" evidence="1">
    <location>
        <begin position="7"/>
        <end position="30"/>
    </location>
</feature>
<evidence type="ECO:0000256" key="1">
    <source>
        <dbReference type="SAM" id="Phobius"/>
    </source>
</evidence>
<keyword evidence="3" id="KW-1185">Reference proteome</keyword>
<name>A0ABD5RFP5_9EURY</name>